<gene>
    <name evidence="1" type="ORF">Taro_014608</name>
</gene>
<proteinExistence type="predicted"/>
<organism evidence="1 2">
    <name type="scientific">Colocasia esculenta</name>
    <name type="common">Wild taro</name>
    <name type="synonym">Arum esculentum</name>
    <dbReference type="NCBI Taxonomy" id="4460"/>
    <lineage>
        <taxon>Eukaryota</taxon>
        <taxon>Viridiplantae</taxon>
        <taxon>Streptophyta</taxon>
        <taxon>Embryophyta</taxon>
        <taxon>Tracheophyta</taxon>
        <taxon>Spermatophyta</taxon>
        <taxon>Magnoliopsida</taxon>
        <taxon>Liliopsida</taxon>
        <taxon>Araceae</taxon>
        <taxon>Aroideae</taxon>
        <taxon>Colocasieae</taxon>
        <taxon>Colocasia</taxon>
    </lineage>
</organism>
<dbReference type="Proteomes" id="UP000652761">
    <property type="component" value="Unassembled WGS sequence"/>
</dbReference>
<name>A0A843U9G9_COLES</name>
<accession>A0A843U9G9</accession>
<protein>
    <submittedName>
        <fullName evidence="1">Uncharacterized protein</fullName>
    </submittedName>
</protein>
<evidence type="ECO:0000313" key="1">
    <source>
        <dbReference type="EMBL" id="MQL82142.1"/>
    </source>
</evidence>
<comment type="caution">
    <text evidence="1">The sequence shown here is derived from an EMBL/GenBank/DDBJ whole genome shotgun (WGS) entry which is preliminary data.</text>
</comment>
<evidence type="ECO:0000313" key="2">
    <source>
        <dbReference type="Proteomes" id="UP000652761"/>
    </source>
</evidence>
<reference evidence="1" key="1">
    <citation type="submission" date="2017-07" db="EMBL/GenBank/DDBJ databases">
        <title>Taro Niue Genome Assembly and Annotation.</title>
        <authorList>
            <person name="Atibalentja N."/>
            <person name="Keating K."/>
            <person name="Fields C.J."/>
        </authorList>
    </citation>
    <scope>NUCLEOTIDE SEQUENCE</scope>
    <source>
        <strain evidence="1">Niue_2</strain>
        <tissue evidence="1">Leaf</tissue>
    </source>
</reference>
<dbReference type="AlphaFoldDB" id="A0A843U9G9"/>
<sequence length="24" mass="2737">MGFPTVKTTEKHTVMIPLTSMHHI</sequence>
<dbReference type="EMBL" id="NMUH01000612">
    <property type="protein sequence ID" value="MQL82142.1"/>
    <property type="molecule type" value="Genomic_DNA"/>
</dbReference>
<keyword evidence="2" id="KW-1185">Reference proteome</keyword>